<evidence type="ECO:0000313" key="9">
    <source>
        <dbReference type="EMBL" id="GAA5113766.1"/>
    </source>
</evidence>
<evidence type="ECO:0000256" key="1">
    <source>
        <dbReference type="ARBA" id="ARBA00004651"/>
    </source>
</evidence>
<accession>A0ABP9NBL4</accession>
<feature type="domain" description="MotA/TolQ/ExbB proton channel" evidence="8">
    <location>
        <begin position="58"/>
        <end position="133"/>
    </location>
</feature>
<keyword evidence="2" id="KW-1003">Cell membrane</keyword>
<keyword evidence="4 7" id="KW-1133">Transmembrane helix</keyword>
<proteinExistence type="inferred from homology"/>
<reference evidence="10" key="1">
    <citation type="journal article" date="2019" name="Int. J. Syst. Evol. Microbiol.">
        <title>The Global Catalogue of Microorganisms (GCM) 10K type strain sequencing project: providing services to taxonomists for standard genome sequencing and annotation.</title>
        <authorList>
            <consortium name="The Broad Institute Genomics Platform"/>
            <consortium name="The Broad Institute Genome Sequencing Center for Infectious Disease"/>
            <person name="Wu L."/>
            <person name="Ma J."/>
        </authorList>
    </citation>
    <scope>NUCLEOTIDE SEQUENCE [LARGE SCALE GENOMIC DNA]</scope>
    <source>
        <strain evidence="10">JCM 18050</strain>
    </source>
</reference>
<keyword evidence="10" id="KW-1185">Reference proteome</keyword>
<comment type="similarity">
    <text evidence="6">Belongs to the exbB/tolQ family.</text>
</comment>
<keyword evidence="5 7" id="KW-0472">Membrane</keyword>
<dbReference type="RefSeq" id="WP_345492259.1">
    <property type="nucleotide sequence ID" value="NZ_BAABHY010000006.1"/>
</dbReference>
<organism evidence="9 10">
    <name type="scientific">Orbus sasakiae</name>
    <dbReference type="NCBI Taxonomy" id="1078475"/>
    <lineage>
        <taxon>Bacteria</taxon>
        <taxon>Pseudomonadati</taxon>
        <taxon>Pseudomonadota</taxon>
        <taxon>Gammaproteobacteria</taxon>
        <taxon>Orbales</taxon>
        <taxon>Orbaceae</taxon>
        <taxon>Orbus</taxon>
    </lineage>
</organism>
<evidence type="ECO:0000259" key="8">
    <source>
        <dbReference type="Pfam" id="PF01618"/>
    </source>
</evidence>
<evidence type="ECO:0000256" key="3">
    <source>
        <dbReference type="ARBA" id="ARBA00022692"/>
    </source>
</evidence>
<evidence type="ECO:0000256" key="2">
    <source>
        <dbReference type="ARBA" id="ARBA00022475"/>
    </source>
</evidence>
<sequence length="154" mass="17228">MNMLETVLYEISHLFLIPVLILILLSLAYAFFALGSFCIEGGLRRYGRYQSPLLQSRVALDDLELQVMKRLELLRVVSRSTPMLGLIATMIPMGPALLALTQSDAKTIGENLVVAFSAVILSLLSASITFFILTIKRRWLLEDLRTIEKQQGVS</sequence>
<evidence type="ECO:0000313" key="10">
    <source>
        <dbReference type="Proteomes" id="UP001500171"/>
    </source>
</evidence>
<evidence type="ECO:0000256" key="6">
    <source>
        <dbReference type="RuleBase" id="RU004057"/>
    </source>
</evidence>
<feature type="transmembrane region" description="Helical" evidence="7">
    <location>
        <begin position="15"/>
        <end position="39"/>
    </location>
</feature>
<gene>
    <name evidence="9" type="ORF">GCM10023211_22390</name>
</gene>
<dbReference type="EMBL" id="BAABHY010000006">
    <property type="protein sequence ID" value="GAA5113766.1"/>
    <property type="molecule type" value="Genomic_DNA"/>
</dbReference>
<evidence type="ECO:0000256" key="4">
    <source>
        <dbReference type="ARBA" id="ARBA00022989"/>
    </source>
</evidence>
<keyword evidence="3 7" id="KW-0812">Transmembrane</keyword>
<keyword evidence="6" id="KW-0813">Transport</keyword>
<evidence type="ECO:0000256" key="7">
    <source>
        <dbReference type="SAM" id="Phobius"/>
    </source>
</evidence>
<comment type="subcellular location">
    <subcellularLocation>
        <location evidence="1">Cell membrane</location>
        <topology evidence="1">Multi-pass membrane protein</topology>
    </subcellularLocation>
    <subcellularLocation>
        <location evidence="6">Membrane</location>
        <topology evidence="6">Multi-pass membrane protein</topology>
    </subcellularLocation>
</comment>
<dbReference type="InterPro" id="IPR002898">
    <property type="entry name" value="MotA_ExbB_proton_chnl"/>
</dbReference>
<feature type="transmembrane region" description="Helical" evidence="7">
    <location>
        <begin position="83"/>
        <end position="100"/>
    </location>
</feature>
<name>A0ABP9NBL4_9GAMM</name>
<comment type="caution">
    <text evidence="9">The sequence shown here is derived from an EMBL/GenBank/DDBJ whole genome shotgun (WGS) entry which is preliminary data.</text>
</comment>
<feature type="transmembrane region" description="Helical" evidence="7">
    <location>
        <begin position="112"/>
        <end position="135"/>
    </location>
</feature>
<dbReference type="Pfam" id="PF01618">
    <property type="entry name" value="MotA_ExbB"/>
    <property type="match status" value="1"/>
</dbReference>
<dbReference type="Proteomes" id="UP001500171">
    <property type="component" value="Unassembled WGS sequence"/>
</dbReference>
<keyword evidence="6" id="KW-0653">Protein transport</keyword>
<evidence type="ECO:0000256" key="5">
    <source>
        <dbReference type="ARBA" id="ARBA00023136"/>
    </source>
</evidence>
<protein>
    <submittedName>
        <fullName evidence="9">MotA/TolQ/ExbB proton channel family protein</fullName>
    </submittedName>
</protein>